<evidence type="ECO:0000256" key="1">
    <source>
        <dbReference type="SAM" id="MobiDB-lite"/>
    </source>
</evidence>
<keyword evidence="3" id="KW-1185">Reference proteome</keyword>
<dbReference type="AlphaFoldDB" id="A0A8U0IF76"/>
<sequence length="80" mass="9413">MQDTREPRRPPTDRRRRPTDSRATESDAMNERCTYCDGRIPAEEWHPVATVRDDDGDVEIYAFCSEPCRTSWRSEYADDD</sequence>
<evidence type="ECO:0000313" key="2">
    <source>
        <dbReference type="EMBL" id="UPV99622.1"/>
    </source>
</evidence>
<dbReference type="EMBL" id="CP096658">
    <property type="protein sequence ID" value="UPV99622.1"/>
    <property type="molecule type" value="Genomic_DNA"/>
</dbReference>
<proteinExistence type="predicted"/>
<organism evidence="2 3">
    <name type="scientific">Halorussus gelatinilyticus</name>
    <dbReference type="NCBI Taxonomy" id="2937524"/>
    <lineage>
        <taxon>Archaea</taxon>
        <taxon>Methanobacteriati</taxon>
        <taxon>Methanobacteriota</taxon>
        <taxon>Stenosarchaea group</taxon>
        <taxon>Halobacteria</taxon>
        <taxon>Halobacteriales</taxon>
        <taxon>Haladaptataceae</taxon>
        <taxon>Halorussus</taxon>
    </lineage>
</organism>
<reference evidence="2" key="1">
    <citation type="submission" date="2022-04" db="EMBL/GenBank/DDBJ databases">
        <title>Diverse halophilic archaea isolated from saline environments.</title>
        <authorList>
            <person name="Cui H.-L."/>
        </authorList>
    </citation>
    <scope>NUCLEOTIDE SEQUENCE</scope>
    <source>
        <strain evidence="2">XZYJT40</strain>
    </source>
</reference>
<dbReference type="KEGG" id="haxz:M0R88_13995"/>
<dbReference type="Proteomes" id="UP000830434">
    <property type="component" value="Chromosome"/>
</dbReference>
<dbReference type="RefSeq" id="WP_248654114.1">
    <property type="nucleotide sequence ID" value="NZ_CP096658.1"/>
</dbReference>
<dbReference type="GeneID" id="72190988"/>
<protein>
    <submittedName>
        <fullName evidence="2">Uncharacterized protein</fullName>
    </submittedName>
</protein>
<name>A0A8U0IF76_9EURY</name>
<evidence type="ECO:0000313" key="3">
    <source>
        <dbReference type="Proteomes" id="UP000830434"/>
    </source>
</evidence>
<feature type="region of interest" description="Disordered" evidence="1">
    <location>
        <begin position="1"/>
        <end position="29"/>
    </location>
</feature>
<dbReference type="InterPro" id="IPR055998">
    <property type="entry name" value="DUF7576"/>
</dbReference>
<accession>A0A8U0IF76</accession>
<gene>
    <name evidence="2" type="ORF">M0R88_13995</name>
</gene>
<feature type="compositionally biased region" description="Basic and acidic residues" evidence="1">
    <location>
        <begin position="1"/>
        <end position="25"/>
    </location>
</feature>
<dbReference type="Pfam" id="PF24461">
    <property type="entry name" value="DUF7576"/>
    <property type="match status" value="1"/>
</dbReference>